<evidence type="ECO:0000256" key="11">
    <source>
        <dbReference type="ARBA" id="ARBA00022857"/>
    </source>
</evidence>
<feature type="compositionally biased region" description="Polar residues" evidence="20">
    <location>
        <begin position="194"/>
        <end position="204"/>
    </location>
</feature>
<evidence type="ECO:0000256" key="17">
    <source>
        <dbReference type="ARBA" id="ARBA00048414"/>
    </source>
</evidence>
<evidence type="ECO:0000256" key="4">
    <source>
        <dbReference type="ARBA" id="ARBA00006432"/>
    </source>
</evidence>
<dbReference type="GO" id="GO:0019878">
    <property type="term" value="P:lysine biosynthetic process via aminoadipic acid"/>
    <property type="evidence" value="ECO:0007669"/>
    <property type="project" value="UniProtKB-UniPathway"/>
</dbReference>
<dbReference type="InterPro" id="IPR036736">
    <property type="entry name" value="ACP-like_sf"/>
</dbReference>
<evidence type="ECO:0000256" key="19">
    <source>
        <dbReference type="SAM" id="Coils"/>
    </source>
</evidence>
<evidence type="ECO:0000256" key="1">
    <source>
        <dbReference type="ARBA" id="ARBA00001957"/>
    </source>
</evidence>
<evidence type="ECO:0000256" key="9">
    <source>
        <dbReference type="ARBA" id="ARBA00022598"/>
    </source>
</evidence>
<dbReference type="NCBIfam" id="TIGR01733">
    <property type="entry name" value="AA-adenyl-dom"/>
    <property type="match status" value="1"/>
</dbReference>
<organism evidence="23">
    <name type="scientific">Gibberella zeae</name>
    <name type="common">Wheat head blight fungus</name>
    <name type="synonym">Fusarium graminearum</name>
    <dbReference type="NCBI Taxonomy" id="5518"/>
    <lineage>
        <taxon>Eukaryota</taxon>
        <taxon>Fungi</taxon>
        <taxon>Dikarya</taxon>
        <taxon>Ascomycota</taxon>
        <taxon>Pezizomycotina</taxon>
        <taxon>Sordariomycetes</taxon>
        <taxon>Hypocreomycetidae</taxon>
        <taxon>Hypocreales</taxon>
        <taxon>Nectriaceae</taxon>
        <taxon>Fusarium</taxon>
    </lineage>
</organism>
<keyword evidence="11" id="KW-0521">NADP</keyword>
<dbReference type="Gene3D" id="3.30.300.30">
    <property type="match status" value="1"/>
</dbReference>
<evidence type="ECO:0000256" key="13">
    <source>
        <dbReference type="ARBA" id="ARBA00023154"/>
    </source>
</evidence>
<comment type="similarity">
    <text evidence="4">Belongs to the ATP-dependent AMP-binding enzyme family.</text>
</comment>
<dbReference type="UniPathway" id="UPA00033">
    <property type="reaction ID" value="UER00032"/>
</dbReference>
<dbReference type="GO" id="GO:0000776">
    <property type="term" value="C:kinetochore"/>
    <property type="evidence" value="ECO:0007669"/>
    <property type="project" value="InterPro"/>
</dbReference>
<evidence type="ECO:0000256" key="10">
    <source>
        <dbReference type="ARBA" id="ARBA00022605"/>
    </source>
</evidence>
<dbReference type="PIRSF" id="PIRSF001617">
    <property type="entry name" value="Alpha-AR"/>
    <property type="match status" value="1"/>
</dbReference>
<comment type="catalytic activity">
    <reaction evidence="18">
        <text>(S)-2-amino-6-oxohexanoate + NADP(+) + H2O = L-2-aminoadipate + NADPH + 2 H(+)</text>
        <dbReference type="Rhea" id="RHEA:12304"/>
        <dbReference type="ChEBI" id="CHEBI:15377"/>
        <dbReference type="ChEBI" id="CHEBI:15378"/>
        <dbReference type="ChEBI" id="CHEBI:57783"/>
        <dbReference type="ChEBI" id="CHEBI:58321"/>
        <dbReference type="ChEBI" id="CHEBI:58349"/>
        <dbReference type="ChEBI" id="CHEBI:58672"/>
        <dbReference type="EC" id="1.2.1.31"/>
    </reaction>
</comment>
<keyword evidence="8" id="KW-0597">Phosphoprotein</keyword>
<dbReference type="Pfam" id="PF00501">
    <property type="entry name" value="AMP-binding"/>
    <property type="match status" value="1"/>
</dbReference>
<dbReference type="Gene3D" id="3.40.50.12780">
    <property type="entry name" value="N-terminal domain of ligase-like"/>
    <property type="match status" value="1"/>
</dbReference>
<evidence type="ECO:0000256" key="18">
    <source>
        <dbReference type="ARBA" id="ARBA00049537"/>
    </source>
</evidence>
<dbReference type="EC" id="1.2.1.95" evidence="5"/>
<dbReference type="Pfam" id="PF00550">
    <property type="entry name" value="PP-binding"/>
    <property type="match status" value="1"/>
</dbReference>
<comment type="catalytic activity">
    <reaction evidence="16">
        <text>(S)-2-amino-6-oxohexanoate + AMP + diphosphate + NADP(+) = L-2-aminoadipate + ATP + NADPH + H(+)</text>
        <dbReference type="Rhea" id="RHEA:46936"/>
        <dbReference type="ChEBI" id="CHEBI:15378"/>
        <dbReference type="ChEBI" id="CHEBI:30616"/>
        <dbReference type="ChEBI" id="CHEBI:33019"/>
        <dbReference type="ChEBI" id="CHEBI:57783"/>
        <dbReference type="ChEBI" id="CHEBI:58321"/>
        <dbReference type="ChEBI" id="CHEBI:58349"/>
        <dbReference type="ChEBI" id="CHEBI:58672"/>
        <dbReference type="ChEBI" id="CHEBI:456215"/>
        <dbReference type="EC" id="1.2.1.95"/>
    </reaction>
</comment>
<evidence type="ECO:0000256" key="15">
    <source>
        <dbReference type="ARBA" id="ARBA00032195"/>
    </source>
</evidence>
<dbReference type="InterPro" id="IPR010071">
    <property type="entry name" value="AA_adenyl_dom"/>
</dbReference>
<dbReference type="InterPro" id="IPR013120">
    <property type="entry name" value="FAR_NAD-bd"/>
</dbReference>
<dbReference type="InterPro" id="IPR014397">
    <property type="entry name" value="Lys2"/>
</dbReference>
<reference evidence="22" key="2">
    <citation type="submission" date="2021-03" db="EMBL/GenBank/DDBJ databases">
        <authorList>
            <person name="Alouane T."/>
            <person name="Langin T."/>
            <person name="Bonhomme L."/>
        </authorList>
    </citation>
    <scope>NUCLEOTIDE SEQUENCE</scope>
    <source>
        <strain evidence="22">MDC_Fg202</strain>
    </source>
</reference>
<evidence type="ECO:0000256" key="6">
    <source>
        <dbReference type="ARBA" id="ARBA00013073"/>
    </source>
</evidence>
<dbReference type="InterPro" id="IPR000873">
    <property type="entry name" value="AMP-dep_synth/lig_dom"/>
</dbReference>
<evidence type="ECO:0000256" key="8">
    <source>
        <dbReference type="ARBA" id="ARBA00022553"/>
    </source>
</evidence>
<dbReference type="Pfam" id="PF09447">
    <property type="entry name" value="Cnl2_NKP2"/>
    <property type="match status" value="1"/>
</dbReference>
<evidence type="ECO:0000313" key="23">
    <source>
        <dbReference type="EMBL" id="VIO59695.1"/>
    </source>
</evidence>
<evidence type="ECO:0000259" key="21">
    <source>
        <dbReference type="PROSITE" id="PS50075"/>
    </source>
</evidence>
<dbReference type="InterPro" id="IPR042099">
    <property type="entry name" value="ANL_N_sf"/>
</dbReference>
<proteinExistence type="inferred from homology"/>
<keyword evidence="9" id="KW-0436">Ligase</keyword>
<dbReference type="InterPro" id="IPR018565">
    <property type="entry name" value="Nkp2/Cnl2"/>
</dbReference>
<keyword evidence="7" id="KW-0596">Phosphopantetheine</keyword>
<dbReference type="InterPro" id="IPR045851">
    <property type="entry name" value="AMP-bd_C_sf"/>
</dbReference>
<feature type="domain" description="Carrier" evidence="21">
    <location>
        <begin position="625"/>
        <end position="703"/>
    </location>
</feature>
<protein>
    <recommendedName>
        <fullName evidence="15">Alpha-aminoadipate reductase</fullName>
        <ecNumber evidence="6">1.2.1.31</ecNumber>
        <ecNumber evidence="5">1.2.1.95</ecNumber>
    </recommendedName>
    <alternativeName>
        <fullName evidence="14">L-aminoadipate-semialdehyde dehydrogenase</fullName>
    </alternativeName>
</protein>
<comment type="catalytic activity">
    <reaction evidence="17">
        <text>(S)-2-amino-6-oxohexanoate + NAD(+) + H2O = L-2-aminoadipate + NADH + 2 H(+)</text>
        <dbReference type="Rhea" id="RHEA:12308"/>
        <dbReference type="ChEBI" id="CHEBI:15377"/>
        <dbReference type="ChEBI" id="CHEBI:15378"/>
        <dbReference type="ChEBI" id="CHEBI:57540"/>
        <dbReference type="ChEBI" id="CHEBI:57945"/>
        <dbReference type="ChEBI" id="CHEBI:58321"/>
        <dbReference type="ChEBI" id="CHEBI:58672"/>
        <dbReference type="EC" id="1.2.1.31"/>
    </reaction>
</comment>
<keyword evidence="19" id="KW-0175">Coiled coil</keyword>
<dbReference type="PROSITE" id="PS50075">
    <property type="entry name" value="CARRIER"/>
    <property type="match status" value="1"/>
</dbReference>
<keyword evidence="13" id="KW-0457">Lysine biosynthesis</keyword>
<dbReference type="InterPro" id="IPR009081">
    <property type="entry name" value="PP-bd_ACP"/>
</dbReference>
<comment type="function">
    <text evidence="2">Catalyzes the activation of alpha-aminoadipate by ATP-dependent adenylation and the reduction of activated alpha-aminoadipate by NADPH. The activated alpha-aminoadipate is bound to the phosphopantheinyl group of the enzyme itself before it is reduced to (S)-2-amino-6-oxohexanoate.</text>
</comment>
<dbReference type="EC" id="1.2.1.31" evidence="6"/>
<dbReference type="Pfam" id="PF07993">
    <property type="entry name" value="NAD_binding_4"/>
    <property type="match status" value="1"/>
</dbReference>
<evidence type="ECO:0000256" key="2">
    <source>
        <dbReference type="ARBA" id="ARBA00003499"/>
    </source>
</evidence>
<dbReference type="Gene3D" id="3.40.50.720">
    <property type="entry name" value="NAD(P)-binding Rossmann-like Domain"/>
    <property type="match status" value="1"/>
</dbReference>
<dbReference type="Proteomes" id="UP000746612">
    <property type="component" value="Unassembled WGS sequence"/>
</dbReference>
<accession>A0A4E9EA70</accession>
<keyword evidence="12" id="KW-0560">Oxidoreductase</keyword>
<evidence type="ECO:0000256" key="20">
    <source>
        <dbReference type="SAM" id="MobiDB-lite"/>
    </source>
</evidence>
<feature type="coiled-coil region" evidence="19">
    <location>
        <begin position="1322"/>
        <end position="1352"/>
    </location>
</feature>
<dbReference type="SUPFAM" id="SSF47336">
    <property type="entry name" value="ACP-like"/>
    <property type="match status" value="1"/>
</dbReference>
<dbReference type="PANTHER" id="PTHR44845:SF1">
    <property type="entry name" value="L-2-AMINOADIPATE REDUCTASE"/>
    <property type="match status" value="1"/>
</dbReference>
<dbReference type="NCBIfam" id="TIGR03443">
    <property type="entry name" value="alpha_am_amid"/>
    <property type="match status" value="1"/>
</dbReference>
<evidence type="ECO:0000256" key="7">
    <source>
        <dbReference type="ARBA" id="ARBA00022450"/>
    </source>
</evidence>
<evidence type="ECO:0000256" key="3">
    <source>
        <dbReference type="ARBA" id="ARBA00004827"/>
    </source>
</evidence>
<dbReference type="SUPFAM" id="SSF51735">
    <property type="entry name" value="NAD(P)-binding Rossmann-fold domains"/>
    <property type="match status" value="1"/>
</dbReference>
<sequence length="1389" mass="153431">MANIPDPTADLDWTYDGSIIEHFARNAEAHPERTCVVETKTSEAPERRFTYKQIYEASNILAHHLTEAGVTNGDVVMIWAHRSVDLVVAIMGTLSSGATFSVLDPLYPPSRQQIYLEVAQPCALVNIAKASDEAGPLAPLVRRYIDEELNLKTEVPSLRIGDDGILAGGEINGADLFAQVRPKAASRPDVTVGPDSNPTFTSGSEGKPKGVLGRHYSLCRYFPWMSERFNLTSESKFTLLSGIAHDPVQRDIFTPLFLGAQLLVPSKEDIQHEKLAEWMREHKPTVTHLTPAMGQILVGGATAEFPSLDRAFFVGDVLTTRDCRQLRKLAENANIVNMYGTTETQRAVSYFEIPSRSKDPNALDVLGNTVPAGKGMQNVQLLVIDRQDRNKICGVGEVGEIYVRAAGLAEGYRDNAALNAEKFITSWFVEPNKWVEAYANLNKDDPRLKGYVPRDRLYRTGDLGRYLESGDVEATGRADDQVKIRGFRIELNEIDSNLSQNPLIRDCKTLVRRDKNEEPTLVSYIVPELNEWPKFLKTQGLEDVEDEGTDIGPTKVYFKRFRRMQTEVRDHLKGRLPAYAVPTTYITLEKLPLNPNGKVDKPNLPFPDIAEQTEDATEEDLKRWEGLTPTEQTIATNWSELIPGLNAKTIAPQNDFFDLGGHSLLAQQMLLSVRKTIGANVSINTLYEHPSLSGFSAQIDRQLKGGVGESEEDKNPEYARSLDELLKGLPSKYQSADPSTIRAKAKPVVFLTGATGFLGAYLIKDILSRTSRQIQLIAHVRSVKDPKGAFTRLRRSLEGYGMWRDEWESRLSCVVGDLGQPNLGIESSVWNNLAQTVDVIIHNGAAVHWVKRYADMKTANVNSTIDAMKLCNEGRPKTFTFVSSTSVLDTDHYVNLSDKQISTGQGSILEEDDMMGSRTGLGTGYGQTKWVSEQLVREAGRRGLRGTVARPGYILGDIETGVCNTDDFLVRMLKGCIQLGVRPHIVNTVNAVPVNHVANVVVACALNPLPNGVHVAHITGHPRLRMNEYLSSLEYYGYKAPEVDYTQWKDELENYVTAGGQAKDQEQHALMPLYHFCVNDLPANTRAPELDDSNTVKMLKEDAEHWTGIDESSGYGISRTDIGRFLHFLAETQFVSWPTGRGRPLPEVNLTAAQLEAVGAVGGRGGSGAPAATAAAAKATFINLTTEKYSWLSKLYHIGFSHVKMAPTEAELLANYLIQSSTLTAITTLEQFKALFPLPLQSSPQVRSLFRDLQAQRADVLDQVAENIADEVKRSLAMRREVLRAKREAEREDIDAEIEMERALFGDASGAASAKHTLSSVIPELEGAAGALEAEIEKLQEEEAALLESVQQTVGALSDLRYGKFSNGQISDEVIDGLKHVEAACENKS</sequence>
<evidence type="ECO:0000256" key="14">
    <source>
        <dbReference type="ARBA" id="ARBA00031335"/>
    </source>
</evidence>
<dbReference type="GO" id="GO:0016874">
    <property type="term" value="F:ligase activity"/>
    <property type="evidence" value="ECO:0007669"/>
    <property type="project" value="UniProtKB-KW"/>
</dbReference>
<name>A0A4E9EA70_GIBZA</name>
<keyword evidence="10" id="KW-0028">Amino-acid biosynthesis</keyword>
<comment type="pathway">
    <text evidence="3">Amino-acid biosynthesis; L-lysine biosynthesis via AAA pathway; L-lysine from L-alpha-aminoadipate (fungal route): step 1/3.</text>
</comment>
<dbReference type="InterPro" id="IPR010080">
    <property type="entry name" value="Thioester_reductase-like_dom"/>
</dbReference>
<dbReference type="SUPFAM" id="SSF56801">
    <property type="entry name" value="Acetyl-CoA synthetase-like"/>
    <property type="match status" value="1"/>
</dbReference>
<evidence type="ECO:0000256" key="16">
    <source>
        <dbReference type="ARBA" id="ARBA00048260"/>
    </source>
</evidence>
<dbReference type="FunFam" id="3.40.50.720:FF:000787">
    <property type="entry name" value="L-2-aminoadipate reductase"/>
    <property type="match status" value="1"/>
</dbReference>
<comment type="cofactor">
    <cofactor evidence="1">
        <name>pantetheine 4'-phosphate</name>
        <dbReference type="ChEBI" id="CHEBI:47942"/>
    </cofactor>
</comment>
<evidence type="ECO:0000256" key="5">
    <source>
        <dbReference type="ARBA" id="ARBA00012913"/>
    </source>
</evidence>
<feature type="region of interest" description="Disordered" evidence="20">
    <location>
        <begin position="186"/>
        <end position="206"/>
    </location>
</feature>
<evidence type="ECO:0000256" key="12">
    <source>
        <dbReference type="ARBA" id="ARBA00023002"/>
    </source>
</evidence>
<reference evidence="23" key="1">
    <citation type="submission" date="2019-04" db="EMBL/GenBank/DDBJ databases">
        <authorList>
            <person name="Melise S."/>
            <person name="Noan J."/>
            <person name="Okalmin O."/>
        </authorList>
    </citation>
    <scope>NUCLEOTIDE SEQUENCE</scope>
    <source>
        <strain evidence="23">FN9</strain>
    </source>
</reference>
<dbReference type="EMBL" id="CAJPIJ010000189">
    <property type="protein sequence ID" value="CAG2008216.1"/>
    <property type="molecule type" value="Genomic_DNA"/>
</dbReference>
<gene>
    <name evidence="23" type="ORF">FUG_LOCUS356004</name>
    <name evidence="22" type="ORF">MDCFG202_LOCUS546131</name>
</gene>
<dbReference type="Gene3D" id="1.10.1200.10">
    <property type="entry name" value="ACP-like"/>
    <property type="match status" value="1"/>
</dbReference>
<dbReference type="NCBIfam" id="TIGR01746">
    <property type="entry name" value="Thioester-redct"/>
    <property type="match status" value="1"/>
</dbReference>
<dbReference type="EMBL" id="CAAKMV010000141">
    <property type="protein sequence ID" value="VIO59695.1"/>
    <property type="molecule type" value="Genomic_DNA"/>
</dbReference>
<dbReference type="CDD" id="cd05235">
    <property type="entry name" value="SDR_e1"/>
    <property type="match status" value="1"/>
</dbReference>
<dbReference type="GO" id="GO:0004043">
    <property type="term" value="F:L-aminoadipate-semialdehyde dehydrogenase [NAD(P)+] activity"/>
    <property type="evidence" value="ECO:0007669"/>
    <property type="project" value="UniProtKB-EC"/>
</dbReference>
<evidence type="ECO:0000313" key="22">
    <source>
        <dbReference type="EMBL" id="CAG2008216.1"/>
    </source>
</evidence>
<dbReference type="InterPro" id="IPR036291">
    <property type="entry name" value="NAD(P)-bd_dom_sf"/>
</dbReference>
<dbReference type="PANTHER" id="PTHR44845">
    <property type="entry name" value="CARRIER DOMAIN-CONTAINING PROTEIN"/>
    <property type="match status" value="1"/>
</dbReference>